<comment type="caution">
    <text evidence="2">The sequence shown here is derived from an EMBL/GenBank/DDBJ whole genome shotgun (WGS) entry which is preliminary data.</text>
</comment>
<name>A0A4Q7UPP4_PSEST</name>
<feature type="compositionally biased region" description="Low complexity" evidence="1">
    <location>
        <begin position="644"/>
        <end position="676"/>
    </location>
</feature>
<feature type="compositionally biased region" description="Low complexity" evidence="1">
    <location>
        <begin position="245"/>
        <end position="277"/>
    </location>
</feature>
<dbReference type="OrthoDB" id="3579574at2"/>
<feature type="compositionally biased region" description="Low complexity" evidence="1">
    <location>
        <begin position="417"/>
        <end position="440"/>
    </location>
</feature>
<feature type="compositionally biased region" description="Low complexity" evidence="1">
    <location>
        <begin position="297"/>
        <end position="320"/>
    </location>
</feature>
<feature type="compositionally biased region" description="Polar residues" evidence="1">
    <location>
        <begin position="617"/>
        <end position="643"/>
    </location>
</feature>
<feature type="compositionally biased region" description="Polar residues" evidence="1">
    <location>
        <begin position="466"/>
        <end position="482"/>
    </location>
</feature>
<sequence length="881" mass="85564">MTTLALLGLLVVLLVAIGIAAFLLRGRKRDDESDVSADEPPRTVRDLVNRRRGLAEGTIEDGGVAEDTDAGTIPRGAGSTATDTAVGVPAGTAPAGDVSPDDAPAAPDTVTGAAASSDARTADAADDVPDRDAPSGVVGDPSPSADVTSDPTTPTPGSHVAVADTDATPASAGDAATPIARDLSDVDAGPVGPPWSRGFVDGRPIEPPPSASPRRPRPTPHARSESAATADTSGPAAGEEPSATAGDESADPSSPAPAETTAGTTPVVATAGTAASGIVESGHTTPVAADEPDDADTPVTTATSATTTSATTASATAADVFSGESAAPRPAAPPRQESRSPVDPDLVKRVTAVPTDRSPLSRTTTPDTEREFREARDRITGPGAAGRVPEQGGPVGATVSQRPSPVPVPDRDRADGADPADPDSTTTGGTSGGPVVTGAGIVAGTLGLGAAAAGIAASRGRESSTDDTTPTSGASAGDTSTPVGSTSATPTAGTSTTTGSDVTGPDITGPIVTAPGASGVDVPTAEASGPGASTTATSAAGSSDEDRTAPSPTARTTVPGGPPLGPTGEPAPRPTPRLMRSATPVIGADDDVDPDLDDDPDIDPATSPALSPVLPTVESTTDTPSSTGPVATTPGTDGTISAMTATDTATGTASPTGTTSPAGTASPAGTTSPTDTGEVATSATGPADPVEVEESPVAFRRPRPETAPVTPVPGMIGQDVEVLVTGRDAAPVGGVAVAALDGTGQEITTATTGPDGAATLRVPGAGRYVLVSSAEGYQSGVATCAVADETARVSLTVTRSAAVHGVVRAASGSPMAGVVVTLDQDGETVGRADTGADGAFRIADLGAGYYLLAAGTGAGGASQSLRVAAEADVEQDLQIAR</sequence>
<accession>A0A4Q7UPP4</accession>
<feature type="region of interest" description="Disordered" evidence="1">
    <location>
        <begin position="48"/>
        <end position="440"/>
    </location>
</feature>
<keyword evidence="2" id="KW-0645">Protease</keyword>
<dbReference type="InterPro" id="IPR013783">
    <property type="entry name" value="Ig-like_fold"/>
</dbReference>
<dbReference type="EMBL" id="SHKL01000001">
    <property type="protein sequence ID" value="RZT83692.1"/>
    <property type="molecule type" value="Genomic_DNA"/>
</dbReference>
<feature type="compositionally biased region" description="Basic and acidic residues" evidence="1">
    <location>
        <begin position="336"/>
        <end position="348"/>
    </location>
</feature>
<proteinExistence type="predicted"/>
<organism evidence="2 3">
    <name type="scientific">Pseudonocardia sediminis</name>
    <dbReference type="NCBI Taxonomy" id="1397368"/>
    <lineage>
        <taxon>Bacteria</taxon>
        <taxon>Bacillati</taxon>
        <taxon>Actinomycetota</taxon>
        <taxon>Actinomycetes</taxon>
        <taxon>Pseudonocardiales</taxon>
        <taxon>Pseudonocardiaceae</taxon>
        <taxon>Pseudonocardia</taxon>
    </lineage>
</organism>
<feature type="compositionally biased region" description="Low complexity" evidence="1">
    <location>
        <begin position="527"/>
        <end position="542"/>
    </location>
</feature>
<keyword evidence="3" id="KW-1185">Reference proteome</keyword>
<feature type="region of interest" description="Disordered" evidence="1">
    <location>
        <begin position="452"/>
        <end position="713"/>
    </location>
</feature>
<feature type="compositionally biased region" description="Low complexity" evidence="1">
    <location>
        <begin position="483"/>
        <end position="506"/>
    </location>
</feature>
<reference evidence="2 3" key="1">
    <citation type="submission" date="2019-02" db="EMBL/GenBank/DDBJ databases">
        <title>Sequencing the genomes of 1000 actinobacteria strains.</title>
        <authorList>
            <person name="Klenk H.-P."/>
        </authorList>
    </citation>
    <scope>NUCLEOTIDE SEQUENCE [LARGE SCALE GENOMIC DNA]</scope>
    <source>
        <strain evidence="2 3">DSM 45779</strain>
    </source>
</reference>
<protein>
    <submittedName>
        <fullName evidence="2">Carboxypeptidase family protein</fullName>
    </submittedName>
</protein>
<dbReference type="Gene3D" id="2.60.40.10">
    <property type="entry name" value="Immunoglobulins"/>
    <property type="match status" value="1"/>
</dbReference>
<feature type="compositionally biased region" description="Pro residues" evidence="1">
    <location>
        <begin position="560"/>
        <end position="575"/>
    </location>
</feature>
<feature type="compositionally biased region" description="Low complexity" evidence="1">
    <location>
        <begin position="84"/>
        <end position="119"/>
    </location>
</feature>
<dbReference type="Proteomes" id="UP000291591">
    <property type="component" value="Unassembled WGS sequence"/>
</dbReference>
<evidence type="ECO:0000313" key="2">
    <source>
        <dbReference type="EMBL" id="RZT83692.1"/>
    </source>
</evidence>
<dbReference type="Pfam" id="PF13620">
    <property type="entry name" value="CarboxypepD_reg"/>
    <property type="match status" value="1"/>
</dbReference>
<feature type="compositionally biased region" description="Acidic residues" evidence="1">
    <location>
        <begin position="588"/>
        <end position="602"/>
    </location>
</feature>
<dbReference type="GO" id="GO:0005975">
    <property type="term" value="P:carbohydrate metabolic process"/>
    <property type="evidence" value="ECO:0007669"/>
    <property type="project" value="UniProtKB-ARBA"/>
</dbReference>
<dbReference type="GO" id="GO:0004180">
    <property type="term" value="F:carboxypeptidase activity"/>
    <property type="evidence" value="ECO:0007669"/>
    <property type="project" value="UniProtKB-KW"/>
</dbReference>
<feature type="compositionally biased region" description="Basic and acidic residues" evidence="1">
    <location>
        <begin position="120"/>
        <end position="133"/>
    </location>
</feature>
<evidence type="ECO:0000313" key="3">
    <source>
        <dbReference type="Proteomes" id="UP000291591"/>
    </source>
</evidence>
<feature type="compositionally biased region" description="Polar residues" evidence="1">
    <location>
        <begin position="145"/>
        <end position="156"/>
    </location>
</feature>
<feature type="compositionally biased region" description="Basic and acidic residues" evidence="1">
    <location>
        <begin position="367"/>
        <end position="379"/>
    </location>
</feature>
<dbReference type="AlphaFoldDB" id="A0A4Q7UPP4"/>
<gene>
    <name evidence="2" type="ORF">EV383_0507</name>
</gene>
<dbReference type="SUPFAM" id="SSF49478">
    <property type="entry name" value="Cna protein B-type domain"/>
    <property type="match status" value="2"/>
</dbReference>
<evidence type="ECO:0000256" key="1">
    <source>
        <dbReference type="SAM" id="MobiDB-lite"/>
    </source>
</evidence>
<keyword evidence="2" id="KW-0121">Carboxypeptidase</keyword>
<keyword evidence="2" id="KW-0378">Hydrolase</keyword>
<dbReference type="RefSeq" id="WP_130288410.1">
    <property type="nucleotide sequence ID" value="NZ_SHKL01000001.1"/>
</dbReference>